<name>A0A5B7FTV4_PORTR</name>
<accession>A0A5B7FTV4</accession>
<keyword evidence="2" id="KW-1185">Reference proteome</keyword>
<comment type="caution">
    <text evidence="1">The sequence shown here is derived from an EMBL/GenBank/DDBJ whole genome shotgun (WGS) entry which is preliminary data.</text>
</comment>
<reference evidence="1 2" key="1">
    <citation type="submission" date="2019-05" db="EMBL/GenBank/DDBJ databases">
        <title>Another draft genome of Portunus trituberculatus and its Hox gene families provides insights of decapod evolution.</title>
        <authorList>
            <person name="Jeong J.-H."/>
            <person name="Song I."/>
            <person name="Kim S."/>
            <person name="Choi T."/>
            <person name="Kim D."/>
            <person name="Ryu S."/>
            <person name="Kim W."/>
        </authorList>
    </citation>
    <scope>NUCLEOTIDE SEQUENCE [LARGE SCALE GENOMIC DNA]</scope>
    <source>
        <tissue evidence="1">Muscle</tissue>
    </source>
</reference>
<organism evidence="1 2">
    <name type="scientific">Portunus trituberculatus</name>
    <name type="common">Swimming crab</name>
    <name type="synonym">Neptunus trituberculatus</name>
    <dbReference type="NCBI Taxonomy" id="210409"/>
    <lineage>
        <taxon>Eukaryota</taxon>
        <taxon>Metazoa</taxon>
        <taxon>Ecdysozoa</taxon>
        <taxon>Arthropoda</taxon>
        <taxon>Crustacea</taxon>
        <taxon>Multicrustacea</taxon>
        <taxon>Malacostraca</taxon>
        <taxon>Eumalacostraca</taxon>
        <taxon>Eucarida</taxon>
        <taxon>Decapoda</taxon>
        <taxon>Pleocyemata</taxon>
        <taxon>Brachyura</taxon>
        <taxon>Eubrachyura</taxon>
        <taxon>Portunoidea</taxon>
        <taxon>Portunidae</taxon>
        <taxon>Portuninae</taxon>
        <taxon>Portunus</taxon>
    </lineage>
</organism>
<dbReference type="EMBL" id="VSRR010008438">
    <property type="protein sequence ID" value="MPC48729.1"/>
    <property type="molecule type" value="Genomic_DNA"/>
</dbReference>
<protein>
    <submittedName>
        <fullName evidence="1">Uncharacterized protein</fullName>
    </submittedName>
</protein>
<proteinExistence type="predicted"/>
<dbReference type="AlphaFoldDB" id="A0A5B7FTV4"/>
<dbReference type="Proteomes" id="UP000324222">
    <property type="component" value="Unassembled WGS sequence"/>
</dbReference>
<sequence length="143" mass="15052">MKRANGEAKALAGLQCSQEHVILPRILFSMTQAAPDPAGRPQIMCTASVTLVPAGATSGQQARGWRVGRPSRRESGGEVAFCVLYYAAWVTGSQLALSVFGETDGDEGGGKYKYISESLNPAAWGRMAAGSRGTRGFKDPCVA</sequence>
<evidence type="ECO:0000313" key="2">
    <source>
        <dbReference type="Proteomes" id="UP000324222"/>
    </source>
</evidence>
<evidence type="ECO:0000313" key="1">
    <source>
        <dbReference type="EMBL" id="MPC48729.1"/>
    </source>
</evidence>
<gene>
    <name evidence="1" type="ORF">E2C01_042512</name>
</gene>